<dbReference type="EMBL" id="BTRK01000006">
    <property type="protein sequence ID" value="GMR59814.1"/>
    <property type="molecule type" value="Genomic_DNA"/>
</dbReference>
<evidence type="ECO:0000313" key="1">
    <source>
        <dbReference type="EMBL" id="GMR59814.1"/>
    </source>
</evidence>
<organism evidence="1 2">
    <name type="scientific">Pristionchus mayeri</name>
    <dbReference type="NCBI Taxonomy" id="1317129"/>
    <lineage>
        <taxon>Eukaryota</taxon>
        <taxon>Metazoa</taxon>
        <taxon>Ecdysozoa</taxon>
        <taxon>Nematoda</taxon>
        <taxon>Chromadorea</taxon>
        <taxon>Rhabditida</taxon>
        <taxon>Rhabditina</taxon>
        <taxon>Diplogasteromorpha</taxon>
        <taxon>Diplogasteroidea</taxon>
        <taxon>Neodiplogasteridae</taxon>
        <taxon>Pristionchus</taxon>
    </lineage>
</organism>
<keyword evidence="2" id="KW-1185">Reference proteome</keyword>
<accession>A0AAN5DDD9</accession>
<evidence type="ECO:0000313" key="2">
    <source>
        <dbReference type="Proteomes" id="UP001328107"/>
    </source>
</evidence>
<reference evidence="2" key="1">
    <citation type="submission" date="2022-10" db="EMBL/GenBank/DDBJ databases">
        <title>Genome assembly of Pristionchus species.</title>
        <authorList>
            <person name="Yoshida K."/>
            <person name="Sommer R.J."/>
        </authorList>
    </citation>
    <scope>NUCLEOTIDE SEQUENCE [LARGE SCALE GENOMIC DNA]</scope>
    <source>
        <strain evidence="2">RS5460</strain>
    </source>
</reference>
<feature type="non-terminal residue" evidence="1">
    <location>
        <position position="68"/>
    </location>
</feature>
<comment type="caution">
    <text evidence="1">The sequence shown here is derived from an EMBL/GenBank/DDBJ whole genome shotgun (WGS) entry which is preliminary data.</text>
</comment>
<dbReference type="AlphaFoldDB" id="A0AAN5DDD9"/>
<name>A0AAN5DDD9_9BILA</name>
<dbReference type="Proteomes" id="UP001328107">
    <property type="component" value="Unassembled WGS sequence"/>
</dbReference>
<sequence>MDEDKAALLSLPSLSLHWQRRESLAICAGNRIVIRELSRSTPQQFISRRCRCALCQDVQRNSLAEGVG</sequence>
<gene>
    <name evidence="1" type="ORF">PMAYCL1PPCAC_30009</name>
</gene>
<proteinExistence type="predicted"/>
<protein>
    <submittedName>
        <fullName evidence="1">Uncharacterized protein</fullName>
    </submittedName>
</protein>